<dbReference type="Gene3D" id="3.40.50.2300">
    <property type="match status" value="1"/>
</dbReference>
<evidence type="ECO:0000259" key="11">
    <source>
        <dbReference type="PROSITE" id="PS51755"/>
    </source>
</evidence>
<dbReference type="RefSeq" id="WP_277731991.1">
    <property type="nucleotide sequence ID" value="NZ_CP120733.1"/>
</dbReference>
<feature type="modified residue" description="4-aspartylphosphate" evidence="8">
    <location>
        <position position="52"/>
    </location>
</feature>
<keyword evidence="5 9" id="KW-0238">DNA-binding</keyword>
<accession>A0ABY8EAQ1</accession>
<dbReference type="InterPro" id="IPR036388">
    <property type="entry name" value="WH-like_DNA-bd_sf"/>
</dbReference>
<dbReference type="InterPro" id="IPR011006">
    <property type="entry name" value="CheY-like_superfamily"/>
</dbReference>
<comment type="function">
    <text evidence="7">May play the central regulatory role in sporulation. It may be an element of the effector pathway responsible for the activation of sporulation genes in response to nutritional stress. Spo0A may act in concert with spo0H (a sigma factor) to control the expression of some genes that are critical to the sporulation process.</text>
</comment>
<evidence type="ECO:0000256" key="7">
    <source>
        <dbReference type="ARBA" id="ARBA00024867"/>
    </source>
</evidence>
<dbReference type="SMART" id="SM00448">
    <property type="entry name" value="REC"/>
    <property type="match status" value="1"/>
</dbReference>
<reference evidence="12 13" key="1">
    <citation type="submission" date="2023-03" db="EMBL/GenBank/DDBJ databases">
        <title>Complete genome sequence of Tepidibacter sp. SWIR-1, isolated from a deep-sea hydrothermal vent.</title>
        <authorList>
            <person name="Li X."/>
        </authorList>
    </citation>
    <scope>NUCLEOTIDE SEQUENCE [LARGE SCALE GENOMIC DNA]</scope>
    <source>
        <strain evidence="12 13">SWIR-1</strain>
    </source>
</reference>
<dbReference type="Pfam" id="PF00072">
    <property type="entry name" value="Response_reg"/>
    <property type="match status" value="1"/>
</dbReference>
<evidence type="ECO:0000313" key="13">
    <source>
        <dbReference type="Proteomes" id="UP001222800"/>
    </source>
</evidence>
<dbReference type="EMBL" id="CP120733">
    <property type="protein sequence ID" value="WFD10013.1"/>
    <property type="molecule type" value="Genomic_DNA"/>
</dbReference>
<evidence type="ECO:0000256" key="6">
    <source>
        <dbReference type="ARBA" id="ARBA00023163"/>
    </source>
</evidence>
<dbReference type="CDD" id="cd17574">
    <property type="entry name" value="REC_OmpR"/>
    <property type="match status" value="1"/>
</dbReference>
<proteinExistence type="predicted"/>
<dbReference type="PROSITE" id="PS51755">
    <property type="entry name" value="OMPR_PHOB"/>
    <property type="match status" value="1"/>
</dbReference>
<evidence type="ECO:0000256" key="4">
    <source>
        <dbReference type="ARBA" id="ARBA00023015"/>
    </source>
</evidence>
<dbReference type="PANTHER" id="PTHR48111:SF1">
    <property type="entry name" value="TWO-COMPONENT RESPONSE REGULATOR ORR33"/>
    <property type="match status" value="1"/>
</dbReference>
<dbReference type="Pfam" id="PF00486">
    <property type="entry name" value="Trans_reg_C"/>
    <property type="match status" value="1"/>
</dbReference>
<keyword evidence="3" id="KW-0902">Two-component regulatory system</keyword>
<name>A0ABY8EAQ1_9FIRM</name>
<dbReference type="PANTHER" id="PTHR48111">
    <property type="entry name" value="REGULATOR OF RPOS"/>
    <property type="match status" value="1"/>
</dbReference>
<dbReference type="SUPFAM" id="SSF52172">
    <property type="entry name" value="CheY-like"/>
    <property type="match status" value="1"/>
</dbReference>
<protein>
    <recommendedName>
        <fullName evidence="1">Stage 0 sporulation protein A homolog</fullName>
    </recommendedName>
</protein>
<dbReference type="Proteomes" id="UP001222800">
    <property type="component" value="Chromosome"/>
</dbReference>
<keyword evidence="13" id="KW-1185">Reference proteome</keyword>
<dbReference type="Gene3D" id="1.10.10.10">
    <property type="entry name" value="Winged helix-like DNA-binding domain superfamily/Winged helix DNA-binding domain"/>
    <property type="match status" value="1"/>
</dbReference>
<feature type="domain" description="Response regulatory" evidence="10">
    <location>
        <begin position="3"/>
        <end position="115"/>
    </location>
</feature>
<gene>
    <name evidence="12" type="ORF">P4S50_16795</name>
</gene>
<evidence type="ECO:0000256" key="8">
    <source>
        <dbReference type="PROSITE-ProRule" id="PRU00169"/>
    </source>
</evidence>
<keyword evidence="2 8" id="KW-0597">Phosphoprotein</keyword>
<organism evidence="12 13">
    <name type="scientific">Tepidibacter hydrothermalis</name>
    <dbReference type="NCBI Taxonomy" id="3036126"/>
    <lineage>
        <taxon>Bacteria</taxon>
        <taxon>Bacillati</taxon>
        <taxon>Bacillota</taxon>
        <taxon>Clostridia</taxon>
        <taxon>Peptostreptococcales</taxon>
        <taxon>Peptostreptococcaceae</taxon>
        <taxon>Tepidibacter</taxon>
    </lineage>
</organism>
<evidence type="ECO:0000313" key="12">
    <source>
        <dbReference type="EMBL" id="WFD10013.1"/>
    </source>
</evidence>
<sequence>MINILIVEDEASISNLIKINLDVAGYSTRQAYDGEEALDIISENKIDLILLDVMIPKIDGFELIQKIKHMNIPVIFLTAKDSLIDKVTGLRLGAEDYIVKPFEAIELLARIEVVLRRYGNNDNIIKFKNISILLNDRVVKINDKVVDLTLKEFELFVLLLKNKNVALTREGILQKVWGYEYYGETRTVDNHIQKIRSKLNLNDNIKTVYKVGYRLED</sequence>
<dbReference type="InterPro" id="IPR039420">
    <property type="entry name" value="WalR-like"/>
</dbReference>
<dbReference type="SMART" id="SM00862">
    <property type="entry name" value="Trans_reg_C"/>
    <property type="match status" value="1"/>
</dbReference>
<keyword evidence="4" id="KW-0805">Transcription regulation</keyword>
<evidence type="ECO:0000256" key="2">
    <source>
        <dbReference type="ARBA" id="ARBA00022553"/>
    </source>
</evidence>
<dbReference type="CDD" id="cd00383">
    <property type="entry name" value="trans_reg_C"/>
    <property type="match status" value="1"/>
</dbReference>
<dbReference type="InterPro" id="IPR001867">
    <property type="entry name" value="OmpR/PhoB-type_DNA-bd"/>
</dbReference>
<keyword evidence="6" id="KW-0804">Transcription</keyword>
<dbReference type="PROSITE" id="PS50110">
    <property type="entry name" value="RESPONSE_REGULATORY"/>
    <property type="match status" value="1"/>
</dbReference>
<evidence type="ECO:0000256" key="5">
    <source>
        <dbReference type="ARBA" id="ARBA00023125"/>
    </source>
</evidence>
<feature type="domain" description="OmpR/PhoB-type" evidence="11">
    <location>
        <begin position="122"/>
        <end position="217"/>
    </location>
</feature>
<evidence type="ECO:0000259" key="10">
    <source>
        <dbReference type="PROSITE" id="PS50110"/>
    </source>
</evidence>
<evidence type="ECO:0000256" key="1">
    <source>
        <dbReference type="ARBA" id="ARBA00018672"/>
    </source>
</evidence>
<evidence type="ECO:0000256" key="3">
    <source>
        <dbReference type="ARBA" id="ARBA00023012"/>
    </source>
</evidence>
<evidence type="ECO:0000256" key="9">
    <source>
        <dbReference type="PROSITE-ProRule" id="PRU01091"/>
    </source>
</evidence>
<dbReference type="Gene3D" id="6.10.250.690">
    <property type="match status" value="1"/>
</dbReference>
<dbReference type="InterPro" id="IPR001789">
    <property type="entry name" value="Sig_transdc_resp-reg_receiver"/>
</dbReference>
<feature type="DNA-binding region" description="OmpR/PhoB-type" evidence="9">
    <location>
        <begin position="122"/>
        <end position="217"/>
    </location>
</feature>